<dbReference type="Gene3D" id="2.60.40.10">
    <property type="entry name" value="Immunoglobulins"/>
    <property type="match status" value="2"/>
</dbReference>
<dbReference type="Proteomes" id="UP000199513">
    <property type="component" value="Unassembled WGS sequence"/>
</dbReference>
<dbReference type="Pfam" id="PF19081">
    <property type="entry name" value="Ig_7"/>
    <property type="match status" value="1"/>
</dbReference>
<evidence type="ECO:0000313" key="2">
    <source>
        <dbReference type="EMBL" id="SFF47115.1"/>
    </source>
</evidence>
<dbReference type="OrthoDB" id="7794186at2"/>
<dbReference type="Gene3D" id="2.60.40.4070">
    <property type="match status" value="1"/>
</dbReference>
<organism evidence="2 3">
    <name type="scientific">Thermoflexibacter ruber</name>
    <dbReference type="NCBI Taxonomy" id="1003"/>
    <lineage>
        <taxon>Bacteria</taxon>
        <taxon>Pseudomonadati</taxon>
        <taxon>Bacteroidota</taxon>
        <taxon>Cytophagia</taxon>
        <taxon>Cytophagales</taxon>
        <taxon>Thermoflexibacteraceae</taxon>
        <taxon>Thermoflexibacter</taxon>
    </lineage>
</organism>
<dbReference type="STRING" id="1003.SAMN04488541_103840"/>
<dbReference type="RefSeq" id="WP_091548841.1">
    <property type="nucleotide sequence ID" value="NZ_FONY01000038.1"/>
</dbReference>
<reference evidence="2 3" key="1">
    <citation type="submission" date="2016-10" db="EMBL/GenBank/DDBJ databases">
        <authorList>
            <person name="de Groot N.N."/>
        </authorList>
    </citation>
    <scope>NUCLEOTIDE SEQUENCE [LARGE SCALE GENOMIC DNA]</scope>
    <source>
        <strain>GEY</strain>
        <strain evidence="3">DSM 9560</strain>
    </source>
</reference>
<evidence type="ECO:0000259" key="1">
    <source>
        <dbReference type="Pfam" id="PF19081"/>
    </source>
</evidence>
<protein>
    <submittedName>
        <fullName evidence="2">Gliding motility-associated C-terminal domain-containing protein</fullName>
    </submittedName>
</protein>
<dbReference type="EMBL" id="FONY01000038">
    <property type="protein sequence ID" value="SFF47115.1"/>
    <property type="molecule type" value="Genomic_DNA"/>
</dbReference>
<dbReference type="InterPro" id="IPR026341">
    <property type="entry name" value="T9SS_type_B"/>
</dbReference>
<feature type="domain" description="Ig-like" evidence="1">
    <location>
        <begin position="52"/>
        <end position="134"/>
    </location>
</feature>
<proteinExistence type="predicted"/>
<evidence type="ECO:0000313" key="3">
    <source>
        <dbReference type="Proteomes" id="UP000199513"/>
    </source>
</evidence>
<dbReference type="InterPro" id="IPR044023">
    <property type="entry name" value="Ig_7"/>
</dbReference>
<name>A0A1I2IXH9_9BACT</name>
<dbReference type="InterPro" id="IPR013783">
    <property type="entry name" value="Ig-like_fold"/>
</dbReference>
<dbReference type="Pfam" id="PF13585">
    <property type="entry name" value="CHU_C"/>
    <property type="match status" value="1"/>
</dbReference>
<keyword evidence="3" id="KW-1185">Reference proteome</keyword>
<gene>
    <name evidence="2" type="ORF">SAMN04488541_103840</name>
</gene>
<dbReference type="NCBIfam" id="TIGR04131">
    <property type="entry name" value="Bac_Flav_CTERM"/>
    <property type="match status" value="1"/>
</dbReference>
<sequence>MIKRYITNQQHLDNMLFITNTLYNRQQIFFKFFLTFCLLFLLHYSSNAQVATPTTSDVSRCGAGSATLTASGAPMGGSYRWYTVATGGTPIVGATSSSFTTPTLTTTTDFFVSAVSADGMSESARARATVQILPLPVAQIQQGAIIGYCGSPTLTLNAVLVGGASYQWQRFSTIGGGSFQNETGAGSNTPNYTLTSPTRGFFRVAVTGANGCTAFSPVIEVLPDFVPEAVIVQGNMGTICEGQPFTLQAKIDEFSVGNTYQWTFSPNNTTYTDITGATMNAFNATNAGFYKVRVTKNGCSATSDAIQLTQSPTPTASIQQGASASFCLGGNVVLNAQTDIGNQFLWLIGPSATGPFAPASGLNNTMTYTASSAGFYVVDITRNGCTKRSNPIEITQEPAPVAIITNPNPTSFCFGSNVTLNAQQATGNIYQWKFSTTATGTYTDIVGAVNANYQANQAGFYRVEVRKPNCSVAVLSDPIQVTETRAVIQQAPLASFCKGTTTTLNAVLVANATYQWQFSTTATGTFTNAAGTSNTATYTTGVEGFYRLNVTKDGCTHTSEVMQVKEKTATIAQGSNASFCKGGNITLIANETGTGFTYLWLFSPTLTGTYTPASGTNNAATYTASQVGFYRIRITEAGCESTSDPISVTEAALQPNADILQGASAQFCVGGDVIISVTPQPGATYQWLFSPTATGTYIPALGTNNTSNYTVVQAGFYKVKVSLGGCEVTTTVPLQASQVTSMPKPTIQQGGLATFCTGGSVSLLALLNMTGVTYQWQYSPTLAGVYVPASGVTNQQIYTTNQVGFYRVQVSKDGCGTNISDPVEVRETVNKPVAKILQTSPAQFCAGGDVLLEAQTGTGFQYRWQYSTTETGTYANAGGVNNQATYLANQVGFYRVQVTLGGCIEVSTPIRVEQTTMTPKPTIDQGTVTNLCQGGNVTLSTSLKGTNYFYLWRYSPTVTGTYTNAPGINNTANYSATQAGFYTVVVGITNCTNRAESDPIEVKLSTTKPIATILQGATAQFCVGGDVILEALQGVGYLYQWKFSATQTGTYTNAIGVSNQSNYIATEAGFYVVEVNLNGCKETSAPIAVTTTTTMPKPIILQGTLASLCQGSTLTLNAQTKSTKYTYLWEFSATQTGTYAPASGINNQDNYTVSMAGFYRLRTSSPTCGTATSDPIEIRIATEIPVAKILQGSAIQFCANGDIILEAQKGTNYTYRWLYSPTATGTFNNAIGANTSDAYTTNLIGFYKVEVTLQGCKATSDAINVSSTTAMPKPIIAQGGLISFCEGGNVTLNALTKSTKYTYQWLFSTTRTGTYTNASGNSTQDSYATNVAGFYKLRTTAEGCGTAESDPIEIRVTTEKPKAEIIQAPSAQFCVNGGDVILEAVQGTGYQYQWKFSSTATGTYTNASGNSTQASYTANVAGFYVVEVTLNACITTSNPIQVTGTSTMPPATIVQSGVIQFCKGESVTLNAKSKGTNYQYQWLYATTATGTFTNASGNSTSPNYTATLAGFYRLRTTFAGCGTSTSDPIEVRETPFVPEPKIRQAPTISFCTNGDVFLEVIPEPNVKYTWLFSETASGTFALAEGKNDDTLYVAKKAGFYKVVATLGACVKTSEATEVKSTNMLPVPEISPSGRVFFCRGGSVVLRSLYRGTNITYQWQTATSATGTFTNVNGGNAFALTVSQAGFYRVTISATGCGTATSAVIEVVETTTPPVATILQGSRAEFCTNGGDVLLEAQIDPTYTYQWKFSESANGVFENATGVSNLANYLVNRAGFYRVEISVNGCKATSQPIQVVGVTTLSRPTIVQGTTVEFCQGDNAVLQTLVKGTGYVYRWFFSETATGVFTQASGNSTSDTYITTISGFYRLEISRQGCGSNVSETIAVISKPRPTLTFATPKTIEICEGSNLQLAAEEVVGASYAWRGANGFSSSLRNPSINNITNSGRGFYVLTITGANACTITDSVEVKVNPRPTFTTAITDNVCANDRNGLIRLTFTGNLQFRLGNTGNFQSVSSFNNLATGSYTVSARNEQGCESSQTVTIRATNPAGAQVNAGADVSIQKGAAVRLLATNAVSYRWSPAEGLSNPEIADPVASPRQTTTYTVTGTDRNGCTTTDEVIVTVIDNGEIVVKNLLTPDGNGINDTWEIINIERYPDAEIKVYDRWGLEVFSTVGYRNNWDGRSKSGEKLPDGAYYYQVSVTINGQRRTITGGMNIMR</sequence>
<accession>A0A1I2IXH9</accession>